<dbReference type="Pfam" id="PF00132">
    <property type="entry name" value="Hexapep"/>
    <property type="match status" value="1"/>
</dbReference>
<dbReference type="PANTHER" id="PTHR23416:SF23">
    <property type="entry name" value="ACETYLTRANSFERASE C18B11.09C-RELATED"/>
    <property type="match status" value="1"/>
</dbReference>
<sequence>MIHAENAELDNDCKIVDNVWIDAGKSLKIGKNTIITWYVLIEGGASTYIGDRVFIGPGTKILTGTYEFQGVYTCEFLPDDCHKVNFADVRIEDDAYLGANCTVMPGVTIGEGALVGANAFVNKDLEPWGIYVGAPCKKVGERKKPSEEMKNKVMTTYDWSGHI</sequence>
<keyword evidence="4" id="KW-1185">Reference proteome</keyword>
<dbReference type="Proteomes" id="UP000476055">
    <property type="component" value="Unassembled WGS sequence"/>
</dbReference>
<dbReference type="Gene3D" id="2.160.10.10">
    <property type="entry name" value="Hexapeptide repeat proteins"/>
    <property type="match status" value="1"/>
</dbReference>
<proteinExistence type="inferred from homology"/>
<comment type="similarity">
    <text evidence="1">Belongs to the transferase hexapeptide repeat family.</text>
</comment>
<dbReference type="PANTHER" id="PTHR23416">
    <property type="entry name" value="SIALIC ACID SYNTHASE-RELATED"/>
    <property type="match status" value="1"/>
</dbReference>
<evidence type="ECO:0000313" key="4">
    <source>
        <dbReference type="Proteomes" id="UP000476055"/>
    </source>
</evidence>
<reference evidence="3 4" key="1">
    <citation type="submission" date="2019-08" db="EMBL/GenBank/DDBJ databases">
        <title>In-depth cultivation of the pig gut microbiome towards novel bacterial diversity and tailored functional studies.</title>
        <authorList>
            <person name="Wylensek D."/>
            <person name="Hitch T.C.A."/>
            <person name="Clavel T."/>
        </authorList>
    </citation>
    <scope>NUCLEOTIDE SEQUENCE [LARGE SCALE GENOMIC DNA]</scope>
    <source>
        <strain evidence="3 4">WCA3-601-WT-6H</strain>
    </source>
</reference>
<accession>A0A6L5YKV2</accession>
<comment type="caution">
    <text evidence="3">The sequence shown here is derived from an EMBL/GenBank/DDBJ whole genome shotgun (WGS) entry which is preliminary data.</text>
</comment>
<evidence type="ECO:0000313" key="3">
    <source>
        <dbReference type="EMBL" id="MST59046.1"/>
    </source>
</evidence>
<dbReference type="InterPro" id="IPR011004">
    <property type="entry name" value="Trimer_LpxA-like_sf"/>
</dbReference>
<dbReference type="GO" id="GO:0008374">
    <property type="term" value="F:O-acyltransferase activity"/>
    <property type="evidence" value="ECO:0007669"/>
    <property type="project" value="TreeGrafter"/>
</dbReference>
<protein>
    <submittedName>
        <fullName evidence="3">Acyltransferase</fullName>
    </submittedName>
</protein>
<evidence type="ECO:0000256" key="1">
    <source>
        <dbReference type="ARBA" id="ARBA00007274"/>
    </source>
</evidence>
<name>A0A6L5YKV2_9FIRM</name>
<dbReference type="GO" id="GO:0005829">
    <property type="term" value="C:cytosol"/>
    <property type="evidence" value="ECO:0007669"/>
    <property type="project" value="TreeGrafter"/>
</dbReference>
<dbReference type="EMBL" id="VUMU01000018">
    <property type="protein sequence ID" value="MST59046.1"/>
    <property type="molecule type" value="Genomic_DNA"/>
</dbReference>
<dbReference type="InterPro" id="IPR001451">
    <property type="entry name" value="Hexapep"/>
</dbReference>
<dbReference type="AlphaFoldDB" id="A0A6L5YKV2"/>
<dbReference type="InterPro" id="IPR051159">
    <property type="entry name" value="Hexapeptide_acetyltransf"/>
</dbReference>
<keyword evidence="3" id="KW-0012">Acyltransferase</keyword>
<gene>
    <name evidence="3" type="ORF">FYJ59_12520</name>
</gene>
<organism evidence="3 4">
    <name type="scientific">Waltera intestinalis</name>
    <dbReference type="NCBI Taxonomy" id="2606635"/>
    <lineage>
        <taxon>Bacteria</taxon>
        <taxon>Bacillati</taxon>
        <taxon>Bacillota</taxon>
        <taxon>Clostridia</taxon>
        <taxon>Lachnospirales</taxon>
        <taxon>Lachnospiraceae</taxon>
        <taxon>Waltera</taxon>
    </lineage>
</organism>
<dbReference type="SUPFAM" id="SSF51161">
    <property type="entry name" value="Trimeric LpxA-like enzymes"/>
    <property type="match status" value="1"/>
</dbReference>
<evidence type="ECO:0000256" key="2">
    <source>
        <dbReference type="ARBA" id="ARBA00022679"/>
    </source>
</evidence>
<dbReference type="CDD" id="cd04647">
    <property type="entry name" value="LbH_MAT_like"/>
    <property type="match status" value="1"/>
</dbReference>
<keyword evidence="2 3" id="KW-0808">Transferase</keyword>